<dbReference type="SMART" id="SM00421">
    <property type="entry name" value="HTH_LUXR"/>
    <property type="match status" value="1"/>
</dbReference>
<dbReference type="InterPro" id="IPR016032">
    <property type="entry name" value="Sig_transdc_resp-reg_C-effctor"/>
</dbReference>
<feature type="domain" description="HTH luxR-type" evidence="4">
    <location>
        <begin position="3"/>
        <end position="68"/>
    </location>
</feature>
<dbReference type="PANTHER" id="PTHR44688:SF16">
    <property type="entry name" value="DNA-BINDING TRANSCRIPTIONAL ACTIVATOR DEVR_DOSR"/>
    <property type="match status" value="1"/>
</dbReference>
<accession>A0A9X3S8R2</accession>
<name>A0A9X3S8R2_9ACTN</name>
<dbReference type="Gene3D" id="1.10.10.10">
    <property type="entry name" value="Winged helix-like DNA-binding domain superfamily/Winged helix DNA-binding domain"/>
    <property type="match status" value="1"/>
</dbReference>
<evidence type="ECO:0000256" key="1">
    <source>
        <dbReference type="ARBA" id="ARBA00023015"/>
    </source>
</evidence>
<dbReference type="GO" id="GO:0003677">
    <property type="term" value="F:DNA binding"/>
    <property type="evidence" value="ECO:0007669"/>
    <property type="project" value="UniProtKB-KW"/>
</dbReference>
<dbReference type="InterPro" id="IPR036388">
    <property type="entry name" value="WH-like_DNA-bd_sf"/>
</dbReference>
<dbReference type="SUPFAM" id="SSF46894">
    <property type="entry name" value="C-terminal effector domain of the bipartite response regulators"/>
    <property type="match status" value="1"/>
</dbReference>
<gene>
    <name evidence="5" type="ORF">OM076_43730</name>
</gene>
<evidence type="ECO:0000259" key="4">
    <source>
        <dbReference type="PROSITE" id="PS50043"/>
    </source>
</evidence>
<evidence type="ECO:0000313" key="5">
    <source>
        <dbReference type="EMBL" id="MDA0167251.1"/>
    </source>
</evidence>
<organism evidence="5 6">
    <name type="scientific">Solirubrobacter ginsenosidimutans</name>
    <dbReference type="NCBI Taxonomy" id="490573"/>
    <lineage>
        <taxon>Bacteria</taxon>
        <taxon>Bacillati</taxon>
        <taxon>Actinomycetota</taxon>
        <taxon>Thermoleophilia</taxon>
        <taxon>Solirubrobacterales</taxon>
        <taxon>Solirubrobacteraceae</taxon>
        <taxon>Solirubrobacter</taxon>
    </lineage>
</organism>
<dbReference type="InterPro" id="IPR000792">
    <property type="entry name" value="Tscrpt_reg_LuxR_C"/>
</dbReference>
<keyword evidence="2" id="KW-0238">DNA-binding</keyword>
<evidence type="ECO:0000313" key="6">
    <source>
        <dbReference type="Proteomes" id="UP001149140"/>
    </source>
</evidence>
<dbReference type="PROSITE" id="PS50043">
    <property type="entry name" value="HTH_LUXR_2"/>
    <property type="match status" value="1"/>
</dbReference>
<keyword evidence="3" id="KW-0804">Transcription</keyword>
<dbReference type="AlphaFoldDB" id="A0A9X3S8R2"/>
<keyword evidence="1" id="KW-0805">Transcription regulation</keyword>
<dbReference type="EMBL" id="JAPDOD010000095">
    <property type="protein sequence ID" value="MDA0167251.1"/>
    <property type="molecule type" value="Genomic_DNA"/>
</dbReference>
<evidence type="ECO:0000256" key="2">
    <source>
        <dbReference type="ARBA" id="ARBA00023125"/>
    </source>
</evidence>
<comment type="caution">
    <text evidence="5">The sequence shown here is derived from an EMBL/GenBank/DDBJ whole genome shotgun (WGS) entry which is preliminary data.</text>
</comment>
<dbReference type="PROSITE" id="PS00622">
    <property type="entry name" value="HTH_LUXR_1"/>
    <property type="match status" value="1"/>
</dbReference>
<reference evidence="5" key="1">
    <citation type="submission" date="2022-10" db="EMBL/GenBank/DDBJ databases">
        <title>The WGS of Solirubrobacter ginsenosidimutans DSM 21036.</title>
        <authorList>
            <person name="Jiang Z."/>
        </authorList>
    </citation>
    <scope>NUCLEOTIDE SEQUENCE</scope>
    <source>
        <strain evidence="5">DSM 21036</strain>
    </source>
</reference>
<keyword evidence="6" id="KW-1185">Reference proteome</keyword>
<dbReference type="PRINTS" id="PR00038">
    <property type="entry name" value="HTHLUXR"/>
</dbReference>
<dbReference type="Pfam" id="PF00196">
    <property type="entry name" value="GerE"/>
    <property type="match status" value="1"/>
</dbReference>
<evidence type="ECO:0000256" key="3">
    <source>
        <dbReference type="ARBA" id="ARBA00023163"/>
    </source>
</evidence>
<dbReference type="CDD" id="cd06170">
    <property type="entry name" value="LuxR_C_like"/>
    <property type="match status" value="1"/>
</dbReference>
<dbReference type="PANTHER" id="PTHR44688">
    <property type="entry name" value="DNA-BINDING TRANSCRIPTIONAL ACTIVATOR DEVR_DOSR"/>
    <property type="match status" value="1"/>
</dbReference>
<dbReference type="GO" id="GO:0006355">
    <property type="term" value="P:regulation of DNA-templated transcription"/>
    <property type="evidence" value="ECO:0007669"/>
    <property type="project" value="InterPro"/>
</dbReference>
<protein>
    <submittedName>
        <fullName evidence="5">Helix-turn-helix transcriptional regulator</fullName>
    </submittedName>
</protein>
<sequence>MGACHGAPRCCRCEQEVTRLVLQGESTPAIADRLVVSPHTVQQHLKSIFEKTGVRSRRELVGKVFFSYYEPRLHDNE</sequence>
<proteinExistence type="predicted"/>
<dbReference type="Proteomes" id="UP001149140">
    <property type="component" value="Unassembled WGS sequence"/>
</dbReference>